<dbReference type="Proteomes" id="UP000596857">
    <property type="component" value="Unassembled WGS sequence"/>
</dbReference>
<keyword evidence="6" id="KW-1185">Reference proteome</keyword>
<feature type="domain" description="Metallo-beta-lactamase" evidence="4">
    <location>
        <begin position="18"/>
        <end position="222"/>
    </location>
</feature>
<dbReference type="Pfam" id="PF00753">
    <property type="entry name" value="Lactamase_B"/>
    <property type="match status" value="1"/>
</dbReference>
<dbReference type="CDD" id="cd07721">
    <property type="entry name" value="yflN-like_MBL-fold"/>
    <property type="match status" value="1"/>
</dbReference>
<comment type="catalytic activity">
    <reaction evidence="1">
        <text>3',5'-cyclic CMP + H2O = CMP + H(+)</text>
        <dbReference type="Rhea" id="RHEA:72675"/>
        <dbReference type="ChEBI" id="CHEBI:15377"/>
        <dbReference type="ChEBI" id="CHEBI:15378"/>
        <dbReference type="ChEBI" id="CHEBI:58003"/>
        <dbReference type="ChEBI" id="CHEBI:60377"/>
    </reaction>
    <physiologicalReaction direction="left-to-right" evidence="1">
        <dbReference type="Rhea" id="RHEA:72676"/>
    </physiologicalReaction>
</comment>
<dbReference type="PANTHER" id="PTHR42951:SF15">
    <property type="entry name" value="METALLO-BETA-LACTAMASE SUPERFAMILY PROTEIN"/>
    <property type="match status" value="1"/>
</dbReference>
<dbReference type="SMART" id="SM00849">
    <property type="entry name" value="Lactamase_B"/>
    <property type="match status" value="1"/>
</dbReference>
<sequence length="228" mass="25598">MDIIELPIQFEYEGQPYYIYPSLIVSGEELTLVDTGYPTFMPLIEKKILELGYDPLNLKNIIITHYDDDHIGALYEFVEKYPSVTVIASEVETPSISGLVKSERLIQAEALLVDMPEEEQASGEDFVQLLKNLRHVPVNQTVREGEWILNGKCQVIATPGHTSGHISLYFPELSSVITGDAAVNEENELAVANPQYCLELASAKESLERLKALQARTYYCFHEGKLGF</sequence>
<proteinExistence type="predicted"/>
<accession>A0ABX1YD75</accession>
<dbReference type="SUPFAM" id="SSF56281">
    <property type="entry name" value="Metallo-hydrolase/oxidoreductase"/>
    <property type="match status" value="1"/>
</dbReference>
<evidence type="ECO:0000256" key="1">
    <source>
        <dbReference type="ARBA" id="ARBA00034221"/>
    </source>
</evidence>
<comment type="caution">
    <text evidence="5">The sequence shown here is derived from an EMBL/GenBank/DDBJ whole genome shotgun (WGS) entry which is preliminary data.</text>
</comment>
<dbReference type="InterPro" id="IPR001279">
    <property type="entry name" value="Metallo-B-lactamas"/>
</dbReference>
<protein>
    <submittedName>
        <fullName evidence="5">MBL fold metallo-hydrolase</fullName>
    </submittedName>
</protein>
<evidence type="ECO:0000313" key="6">
    <source>
        <dbReference type="Proteomes" id="UP000596857"/>
    </source>
</evidence>
<evidence type="ECO:0000256" key="3">
    <source>
        <dbReference type="ARBA" id="ARBA00048505"/>
    </source>
</evidence>
<dbReference type="PANTHER" id="PTHR42951">
    <property type="entry name" value="METALLO-BETA-LACTAMASE DOMAIN-CONTAINING"/>
    <property type="match status" value="1"/>
</dbReference>
<organism evidence="5 6">
    <name type="scientific">Paenibacillus phytohabitans</name>
    <dbReference type="NCBI Taxonomy" id="2654978"/>
    <lineage>
        <taxon>Bacteria</taxon>
        <taxon>Bacillati</taxon>
        <taxon>Bacillota</taxon>
        <taxon>Bacilli</taxon>
        <taxon>Bacillales</taxon>
        <taxon>Paenibacillaceae</taxon>
        <taxon>Paenibacillus</taxon>
    </lineage>
</organism>
<reference evidence="5 6" key="1">
    <citation type="submission" date="2019-10" db="EMBL/GenBank/DDBJ databases">
        <title>Description of Paenibacillus terricola sp. nov.</title>
        <authorList>
            <person name="Carlier A."/>
            <person name="Qi S."/>
        </authorList>
    </citation>
    <scope>NUCLEOTIDE SEQUENCE [LARGE SCALE GENOMIC DNA]</scope>
    <source>
        <strain evidence="5 6">LMG 31459</strain>
    </source>
</reference>
<comment type="catalytic activity">
    <reaction evidence="3">
        <text>3',5'-cyclic UMP + H2O = UMP + H(+)</text>
        <dbReference type="Rhea" id="RHEA:70575"/>
        <dbReference type="ChEBI" id="CHEBI:15377"/>
        <dbReference type="ChEBI" id="CHEBI:15378"/>
        <dbReference type="ChEBI" id="CHEBI:57865"/>
        <dbReference type="ChEBI" id="CHEBI:184387"/>
    </reaction>
    <physiologicalReaction direction="left-to-right" evidence="3">
        <dbReference type="Rhea" id="RHEA:70576"/>
    </physiologicalReaction>
</comment>
<dbReference type="InterPro" id="IPR050855">
    <property type="entry name" value="NDM-1-like"/>
</dbReference>
<gene>
    <name evidence="5" type="ORF">GC101_03015</name>
</gene>
<dbReference type="EMBL" id="WHOB01000016">
    <property type="protein sequence ID" value="NOU77843.1"/>
    <property type="molecule type" value="Genomic_DNA"/>
</dbReference>
<comment type="function">
    <text evidence="2">Counteracts the endogenous Pycsar antiviral defense system. Phosphodiesterase that enables metal-dependent hydrolysis of host cyclic nucleotide Pycsar defense signals such as cCMP and cUMP.</text>
</comment>
<evidence type="ECO:0000259" key="4">
    <source>
        <dbReference type="SMART" id="SM00849"/>
    </source>
</evidence>
<evidence type="ECO:0000256" key="2">
    <source>
        <dbReference type="ARBA" id="ARBA00034301"/>
    </source>
</evidence>
<evidence type="ECO:0000313" key="5">
    <source>
        <dbReference type="EMBL" id="NOU77843.1"/>
    </source>
</evidence>
<dbReference type="Gene3D" id="3.60.15.10">
    <property type="entry name" value="Ribonuclease Z/Hydroxyacylglutathione hydrolase-like"/>
    <property type="match status" value="1"/>
</dbReference>
<name>A0ABX1YD75_9BACL</name>
<dbReference type="RefSeq" id="WP_171716045.1">
    <property type="nucleotide sequence ID" value="NZ_WHOB01000016.1"/>
</dbReference>
<dbReference type="InterPro" id="IPR036866">
    <property type="entry name" value="RibonucZ/Hydroxyglut_hydro"/>
</dbReference>